<organism evidence="1 2">
    <name type="scientific">Arthrobacter alpinus</name>
    <dbReference type="NCBI Taxonomy" id="656366"/>
    <lineage>
        <taxon>Bacteria</taxon>
        <taxon>Bacillati</taxon>
        <taxon>Actinomycetota</taxon>
        <taxon>Actinomycetes</taxon>
        <taxon>Micrococcales</taxon>
        <taxon>Micrococcaceae</taxon>
        <taxon>Arthrobacter</taxon>
    </lineage>
</organism>
<accession>A0A0M5LXB6</accession>
<name>A0A0M5LXB6_9MICC</name>
<gene>
    <name evidence="1" type="ORF">AOC05_07705</name>
</gene>
<evidence type="ECO:0000313" key="1">
    <source>
        <dbReference type="EMBL" id="ALE92244.1"/>
    </source>
</evidence>
<dbReference type="AlphaFoldDB" id="A0A0M5LXB6"/>
<keyword evidence="2" id="KW-1185">Reference proteome</keyword>
<proteinExistence type="predicted"/>
<dbReference type="Proteomes" id="UP000062833">
    <property type="component" value="Chromosome"/>
</dbReference>
<sequence length="72" mass="7552">MQVWRKALSGSAQGPELDRLQTVALALSKLPHAVGALHGLANCLGLSTDGPRGPFATATKEEFALLRCAIKP</sequence>
<protein>
    <submittedName>
        <fullName evidence="1">Uncharacterized protein</fullName>
    </submittedName>
</protein>
<dbReference type="EMBL" id="CP012677">
    <property type="protein sequence ID" value="ALE92244.1"/>
    <property type="molecule type" value="Genomic_DNA"/>
</dbReference>
<evidence type="ECO:0000313" key="2">
    <source>
        <dbReference type="Proteomes" id="UP000062833"/>
    </source>
</evidence>
<reference evidence="2" key="1">
    <citation type="submission" date="2015-09" db="EMBL/GenBank/DDBJ databases">
        <title>Complete genome of Arthrobacter alpinus strain R3.8.</title>
        <authorList>
            <person name="See-Too W.S."/>
            <person name="Chan K.G."/>
        </authorList>
    </citation>
    <scope>NUCLEOTIDE SEQUENCE [LARGE SCALE GENOMIC DNA]</scope>
    <source>
        <strain evidence="2">R3.8</strain>
    </source>
</reference>
<dbReference type="PATRIC" id="fig|656366.3.peg.1648"/>
<dbReference type="KEGG" id="aaq:AOC05_07705"/>